<dbReference type="PANTHER" id="PTHR23534">
    <property type="entry name" value="MFS PERMEASE"/>
    <property type="match status" value="1"/>
</dbReference>
<feature type="transmembrane region" description="Helical" evidence="5">
    <location>
        <begin position="140"/>
        <end position="158"/>
    </location>
</feature>
<dbReference type="PANTHER" id="PTHR23534:SF1">
    <property type="entry name" value="MAJOR FACILITATOR SUPERFAMILY PROTEIN"/>
    <property type="match status" value="1"/>
</dbReference>
<accession>A0A7W9WFN9</accession>
<evidence type="ECO:0000256" key="2">
    <source>
        <dbReference type="ARBA" id="ARBA00022692"/>
    </source>
</evidence>
<dbReference type="PROSITE" id="PS50850">
    <property type="entry name" value="MFS"/>
    <property type="match status" value="1"/>
</dbReference>
<dbReference type="RefSeq" id="WP_184557413.1">
    <property type="nucleotide sequence ID" value="NZ_BAAARS010000002.1"/>
</dbReference>
<comment type="caution">
    <text evidence="7">The sequence shown here is derived from an EMBL/GenBank/DDBJ whole genome shotgun (WGS) entry which is preliminary data.</text>
</comment>
<evidence type="ECO:0000256" key="1">
    <source>
        <dbReference type="ARBA" id="ARBA00004651"/>
    </source>
</evidence>
<dbReference type="Gene3D" id="1.20.1250.20">
    <property type="entry name" value="MFS general substrate transporter like domains"/>
    <property type="match status" value="1"/>
</dbReference>
<dbReference type="EMBL" id="JACHGV010000002">
    <property type="protein sequence ID" value="MBB6075393.1"/>
    <property type="molecule type" value="Genomic_DNA"/>
</dbReference>
<feature type="transmembrane region" description="Helical" evidence="5">
    <location>
        <begin position="324"/>
        <end position="345"/>
    </location>
</feature>
<keyword evidence="8" id="KW-1185">Reference proteome</keyword>
<dbReference type="AlphaFoldDB" id="A0A7W9WFN9"/>
<reference evidence="7 8" key="1">
    <citation type="submission" date="2020-08" db="EMBL/GenBank/DDBJ databases">
        <title>Genomic Encyclopedia of Type Strains, Phase IV (KMG-IV): sequencing the most valuable type-strain genomes for metagenomic binning, comparative biology and taxonomic classification.</title>
        <authorList>
            <person name="Goeker M."/>
        </authorList>
    </citation>
    <scope>NUCLEOTIDE SEQUENCE [LARGE SCALE GENOMIC DNA]</scope>
    <source>
        <strain evidence="7 8">DSM 43350</strain>
    </source>
</reference>
<dbReference type="SUPFAM" id="SSF103473">
    <property type="entry name" value="MFS general substrate transporter"/>
    <property type="match status" value="1"/>
</dbReference>
<feature type="transmembrane region" description="Helical" evidence="5">
    <location>
        <begin position="178"/>
        <end position="196"/>
    </location>
</feature>
<feature type="transmembrane region" description="Helical" evidence="5">
    <location>
        <begin position="357"/>
        <end position="379"/>
    </location>
</feature>
<evidence type="ECO:0000256" key="4">
    <source>
        <dbReference type="ARBA" id="ARBA00023136"/>
    </source>
</evidence>
<feature type="transmembrane region" description="Helical" evidence="5">
    <location>
        <begin position="80"/>
        <end position="101"/>
    </location>
</feature>
<evidence type="ECO:0000256" key="3">
    <source>
        <dbReference type="ARBA" id="ARBA00022989"/>
    </source>
</evidence>
<dbReference type="GO" id="GO:0022857">
    <property type="term" value="F:transmembrane transporter activity"/>
    <property type="evidence" value="ECO:0007669"/>
    <property type="project" value="InterPro"/>
</dbReference>
<name>A0A7W9WFN9_9ACTN</name>
<feature type="transmembrane region" description="Helical" evidence="5">
    <location>
        <begin position="107"/>
        <end position="128"/>
    </location>
</feature>
<dbReference type="Pfam" id="PF07690">
    <property type="entry name" value="MFS_1"/>
    <property type="match status" value="1"/>
</dbReference>
<proteinExistence type="predicted"/>
<evidence type="ECO:0000259" key="6">
    <source>
        <dbReference type="PROSITE" id="PS50850"/>
    </source>
</evidence>
<keyword evidence="2 5" id="KW-0812">Transmembrane</keyword>
<feature type="transmembrane region" description="Helical" evidence="5">
    <location>
        <begin position="385"/>
        <end position="404"/>
    </location>
</feature>
<keyword evidence="3 5" id="KW-1133">Transmembrane helix</keyword>
<feature type="transmembrane region" description="Helical" evidence="5">
    <location>
        <begin position="296"/>
        <end position="318"/>
    </location>
</feature>
<feature type="transmembrane region" description="Helical" evidence="5">
    <location>
        <begin position="235"/>
        <end position="255"/>
    </location>
</feature>
<dbReference type="InterPro" id="IPR020846">
    <property type="entry name" value="MFS_dom"/>
</dbReference>
<dbReference type="GO" id="GO:0005886">
    <property type="term" value="C:plasma membrane"/>
    <property type="evidence" value="ECO:0007669"/>
    <property type="project" value="UniProtKB-SubCell"/>
</dbReference>
<dbReference type="InterPro" id="IPR036259">
    <property type="entry name" value="MFS_trans_sf"/>
</dbReference>
<feature type="domain" description="Major facilitator superfamily (MFS) profile" evidence="6">
    <location>
        <begin position="15"/>
        <end position="409"/>
    </location>
</feature>
<feature type="transmembrane region" description="Helical" evidence="5">
    <location>
        <begin position="267"/>
        <end position="289"/>
    </location>
</feature>
<feature type="transmembrane region" description="Helical" evidence="5">
    <location>
        <begin position="48"/>
        <end position="68"/>
    </location>
</feature>
<evidence type="ECO:0000313" key="8">
    <source>
        <dbReference type="Proteomes" id="UP000591537"/>
    </source>
</evidence>
<evidence type="ECO:0000313" key="7">
    <source>
        <dbReference type="EMBL" id="MBB6075393.1"/>
    </source>
</evidence>
<dbReference type="Proteomes" id="UP000591537">
    <property type="component" value="Unassembled WGS sequence"/>
</dbReference>
<protein>
    <submittedName>
        <fullName evidence="7">MFS family permease</fullName>
    </submittedName>
</protein>
<sequence>MRTAAIPLPALRRRTTAVLLASQVLGGIGIGIGIAFATVVGARVGGDALGGLAATATVVGTAVVAVPLTPLMSARGRRPGLALAYLAGAAGAALTVVAAVVSSYPLLLIGLTAFGGSSTASFQARFAAADLTPPDRRARAISLLVWATTIGAVLGPSLAAPASRSVTAWGIPAAAGPFAWACAAFAAAAVIIVAGLRPDPLLTARTLAQDTPATGRSGSVWSGFRAVRATPLGRIALIAVAVVHTAMASVMSMTPLEMSHHGAGMNLIGLVVSAHVLGMYAFSPAMGWLADRVGRITAICLSVALLAVAALLAATAGTSHTQSMVALFVLGLGWSAGLVAGSALLTDSVPAAARAAAQGLSDLVMSSAAALGTAVAGVVVAQAGYAWLNAAVVLALLCFAALTLRGRTAHATNADRSLV</sequence>
<dbReference type="InterPro" id="IPR011701">
    <property type="entry name" value="MFS"/>
</dbReference>
<evidence type="ECO:0000256" key="5">
    <source>
        <dbReference type="SAM" id="Phobius"/>
    </source>
</evidence>
<comment type="subcellular location">
    <subcellularLocation>
        <location evidence="1">Cell membrane</location>
        <topology evidence="1">Multi-pass membrane protein</topology>
    </subcellularLocation>
</comment>
<feature type="transmembrane region" description="Helical" evidence="5">
    <location>
        <begin position="20"/>
        <end position="42"/>
    </location>
</feature>
<keyword evidence="4 5" id="KW-0472">Membrane</keyword>
<organism evidence="7 8">
    <name type="scientific">Streptomyces paradoxus</name>
    <dbReference type="NCBI Taxonomy" id="66375"/>
    <lineage>
        <taxon>Bacteria</taxon>
        <taxon>Bacillati</taxon>
        <taxon>Actinomycetota</taxon>
        <taxon>Actinomycetes</taxon>
        <taxon>Kitasatosporales</taxon>
        <taxon>Streptomycetaceae</taxon>
        <taxon>Streptomyces</taxon>
    </lineage>
</organism>
<gene>
    <name evidence="7" type="ORF">HNR57_001281</name>
</gene>